<keyword evidence="3" id="KW-1185">Reference proteome</keyword>
<feature type="domain" description="Transglycosylase SLT" evidence="1">
    <location>
        <begin position="14"/>
        <end position="129"/>
    </location>
</feature>
<gene>
    <name evidence="2" type="ordered locus">Entcl_1003</name>
</gene>
<dbReference type="STRING" id="701347.Entcl_1003"/>
<proteinExistence type="predicted"/>
<dbReference type="SUPFAM" id="SSF53955">
    <property type="entry name" value="Lysozyme-like"/>
    <property type="match status" value="1"/>
</dbReference>
<dbReference type="Pfam" id="PF01464">
    <property type="entry name" value="SLT"/>
    <property type="match status" value="1"/>
</dbReference>
<dbReference type="EMBL" id="CP002272">
    <property type="protein sequence ID" value="ADO47275.1"/>
    <property type="molecule type" value="Genomic_DNA"/>
</dbReference>
<protein>
    <submittedName>
        <fullName evidence="2">Lytic transglycosylase catalytic</fullName>
    </submittedName>
</protein>
<sequence length="145" mass="16709">MFFFILYCNSVIADCFENAGRDSYIDPDLLRAIARVESNFDHLAIGKNPTKGFGVGIMQIDSQHFSYLQKFDVSPELLLDKCINIYVGTYFLKLAMNRVGNNWDAVGAYNAGFSTKPRQIKKRQQYAKKVRKHYQIIKRKEKPGM</sequence>
<evidence type="ECO:0000313" key="2">
    <source>
        <dbReference type="EMBL" id="ADO47275.1"/>
    </source>
</evidence>
<accession>E3G6F2</accession>
<dbReference type="RefSeq" id="WP_013365027.1">
    <property type="nucleotide sequence ID" value="NC_014618.1"/>
</dbReference>
<organism evidence="2 3">
    <name type="scientific">Enterobacter lignolyticus (strain SCF1)</name>
    <dbReference type="NCBI Taxonomy" id="701347"/>
    <lineage>
        <taxon>Bacteria</taxon>
        <taxon>Pseudomonadati</taxon>
        <taxon>Pseudomonadota</taxon>
        <taxon>Gammaproteobacteria</taxon>
        <taxon>Enterobacterales</taxon>
        <taxon>Enterobacteriaceae</taxon>
        <taxon>Pluralibacter</taxon>
    </lineage>
</organism>
<dbReference type="Proteomes" id="UP000006872">
    <property type="component" value="Chromosome"/>
</dbReference>
<dbReference type="InterPro" id="IPR008258">
    <property type="entry name" value="Transglycosylase_SLT_dom_1"/>
</dbReference>
<dbReference type="eggNOG" id="COG0741">
    <property type="taxonomic scope" value="Bacteria"/>
</dbReference>
<dbReference type="CAZy" id="GH23">
    <property type="family name" value="Glycoside Hydrolase Family 23"/>
</dbReference>
<reference evidence="3" key="1">
    <citation type="submission" date="2010-10" db="EMBL/GenBank/DDBJ databases">
        <title>Complete sequence of Enterobacter cloacae SCF1.</title>
        <authorList>
            <consortium name="US DOE Joint Genome Institute"/>
            <person name="Lucas S."/>
            <person name="Copeland A."/>
            <person name="Lapidus A."/>
            <person name="Cheng J.-F."/>
            <person name="Bruce D."/>
            <person name="Goodwin L."/>
            <person name="Pitluck S."/>
            <person name="Davenport K."/>
            <person name="Detter J.C."/>
            <person name="Han C."/>
            <person name="Tapia R."/>
            <person name="Land M."/>
            <person name="Hauser L."/>
            <person name="Chang Y.-J."/>
            <person name="Jeffries C."/>
            <person name="Kyrpides N."/>
            <person name="Ivanova N."/>
            <person name="Mikhailova N."/>
            <person name="DeAngelis K."/>
            <person name="Arkin A.P."/>
            <person name="Chivian D."/>
            <person name="Edwards B."/>
            <person name="Woo H."/>
            <person name="Hazen T.C."/>
            <person name="Woyke T."/>
        </authorList>
    </citation>
    <scope>NUCLEOTIDE SEQUENCE [LARGE SCALE GENOMIC DNA]</scope>
    <source>
        <strain evidence="3">SCF1</strain>
    </source>
</reference>
<dbReference type="AlphaFoldDB" id="E3G6F2"/>
<dbReference type="CDD" id="cd13400">
    <property type="entry name" value="LT_IagB-like"/>
    <property type="match status" value="1"/>
</dbReference>
<dbReference type="HOGENOM" id="CLU_094905_1_0_6"/>
<evidence type="ECO:0000313" key="3">
    <source>
        <dbReference type="Proteomes" id="UP000006872"/>
    </source>
</evidence>
<dbReference type="Gene3D" id="1.10.530.10">
    <property type="match status" value="1"/>
</dbReference>
<reference evidence="2 3" key="2">
    <citation type="journal article" date="2011" name="Stand. Genomic Sci.">
        <title>Complete genome sequence of 'Enterobacter lignolyticus' SCF1.</title>
        <authorList>
            <person name="Deangelis K.M."/>
            <person name="D'Haeseleer P."/>
            <person name="Chivian D."/>
            <person name="Fortney J.L."/>
            <person name="Khudyakov J."/>
            <person name="Simmons B."/>
            <person name="Woo H."/>
            <person name="Arkin A.P."/>
            <person name="Davenport K.W."/>
            <person name="Goodwin L."/>
            <person name="Chen A."/>
            <person name="Ivanova N."/>
            <person name="Kyrpides N.C."/>
            <person name="Mavromatis K."/>
            <person name="Woyke T."/>
            <person name="Hazen T.C."/>
        </authorList>
    </citation>
    <scope>NUCLEOTIDE SEQUENCE [LARGE SCALE GENOMIC DNA]</scope>
    <source>
        <strain evidence="2 3">SCF1</strain>
    </source>
</reference>
<evidence type="ECO:0000259" key="1">
    <source>
        <dbReference type="Pfam" id="PF01464"/>
    </source>
</evidence>
<dbReference type="InterPro" id="IPR023346">
    <property type="entry name" value="Lysozyme-like_dom_sf"/>
</dbReference>
<name>E3G6F2_ENTLS</name>
<dbReference type="KEGG" id="esc:Entcl_1003"/>